<evidence type="ECO:0000259" key="3">
    <source>
        <dbReference type="Pfam" id="PF16344"/>
    </source>
</evidence>
<name>A0ABS7GGR3_9BACT</name>
<dbReference type="InterPro" id="IPR012373">
    <property type="entry name" value="Ferrdict_sens_TM"/>
</dbReference>
<evidence type="ECO:0000313" key="5">
    <source>
        <dbReference type="Proteomes" id="UP000812961"/>
    </source>
</evidence>
<dbReference type="Proteomes" id="UP000812961">
    <property type="component" value="Unassembled WGS sequence"/>
</dbReference>
<keyword evidence="5" id="KW-1185">Reference proteome</keyword>
<protein>
    <submittedName>
        <fullName evidence="4">FecR domain-containing protein</fullName>
    </submittedName>
</protein>
<keyword evidence="1" id="KW-1133">Transmembrane helix</keyword>
<dbReference type="InterPro" id="IPR032508">
    <property type="entry name" value="FecR_C"/>
</dbReference>
<dbReference type="RefSeq" id="WP_220251625.1">
    <property type="nucleotide sequence ID" value="NZ_JAICCF010000003.1"/>
</dbReference>
<dbReference type="Gene3D" id="3.55.50.30">
    <property type="match status" value="1"/>
</dbReference>
<dbReference type="PIRSF" id="PIRSF018266">
    <property type="entry name" value="FecR"/>
    <property type="match status" value="1"/>
</dbReference>
<evidence type="ECO:0000256" key="1">
    <source>
        <dbReference type="SAM" id="Phobius"/>
    </source>
</evidence>
<dbReference type="InterPro" id="IPR006860">
    <property type="entry name" value="FecR"/>
</dbReference>
<gene>
    <name evidence="4" type="ORF">K1Y79_18390</name>
</gene>
<dbReference type="EMBL" id="JAICCF010000003">
    <property type="protein sequence ID" value="MBW8686315.1"/>
    <property type="molecule type" value="Genomic_DNA"/>
</dbReference>
<proteinExistence type="predicted"/>
<evidence type="ECO:0000313" key="4">
    <source>
        <dbReference type="EMBL" id="MBW8686315.1"/>
    </source>
</evidence>
<keyword evidence="1" id="KW-0472">Membrane</keyword>
<organism evidence="4 5">
    <name type="scientific">Chitinophaga rhizophila</name>
    <dbReference type="NCBI Taxonomy" id="2866212"/>
    <lineage>
        <taxon>Bacteria</taxon>
        <taxon>Pseudomonadati</taxon>
        <taxon>Bacteroidota</taxon>
        <taxon>Chitinophagia</taxon>
        <taxon>Chitinophagales</taxon>
        <taxon>Chitinophagaceae</taxon>
        <taxon>Chitinophaga</taxon>
    </lineage>
</organism>
<dbReference type="Gene3D" id="2.60.120.1440">
    <property type="match status" value="1"/>
</dbReference>
<feature type="domain" description="FecR protein" evidence="2">
    <location>
        <begin position="106"/>
        <end position="199"/>
    </location>
</feature>
<dbReference type="PANTHER" id="PTHR30273:SF2">
    <property type="entry name" value="PROTEIN FECR"/>
    <property type="match status" value="1"/>
</dbReference>
<dbReference type="PANTHER" id="PTHR30273">
    <property type="entry name" value="PERIPLASMIC SIGNAL SENSOR AND SIGMA FACTOR ACTIVATOR FECR-RELATED"/>
    <property type="match status" value="1"/>
</dbReference>
<reference evidence="4 5" key="1">
    <citation type="submission" date="2021-08" db="EMBL/GenBank/DDBJ databases">
        <title>The genome sequence of Chitinophaga sp. B61.</title>
        <authorList>
            <person name="Zhang X."/>
        </authorList>
    </citation>
    <scope>NUCLEOTIDE SEQUENCE [LARGE SCALE GENOMIC DNA]</scope>
    <source>
        <strain evidence="4 5">B61</strain>
    </source>
</reference>
<keyword evidence="1" id="KW-0812">Transmembrane</keyword>
<feature type="domain" description="Protein FecR C-terminal" evidence="3">
    <location>
        <begin position="244"/>
        <end position="312"/>
    </location>
</feature>
<comment type="caution">
    <text evidence="4">The sequence shown here is derived from an EMBL/GenBank/DDBJ whole genome shotgun (WGS) entry which is preliminary data.</text>
</comment>
<accession>A0ABS7GGR3</accession>
<dbReference type="Pfam" id="PF16344">
    <property type="entry name" value="FecR_C"/>
    <property type="match status" value="1"/>
</dbReference>
<dbReference type="Pfam" id="PF04773">
    <property type="entry name" value="FecR"/>
    <property type="match status" value="1"/>
</dbReference>
<evidence type="ECO:0000259" key="2">
    <source>
        <dbReference type="Pfam" id="PF04773"/>
    </source>
</evidence>
<feature type="transmembrane region" description="Helical" evidence="1">
    <location>
        <begin position="71"/>
        <end position="92"/>
    </location>
</feature>
<sequence length="314" mass="35519">MRERLQHLINNYLTGKATPEDEEKLSGWLDELSTSPMPGHALSDKEKEQLRKRLLQNIRRNTGQSSPRKILWMRTGIAAAILSVLFAGYLLLRFYTTSTPPAYVAVHTAVGEKKIITLPDSTRIWLAPNTTLEYPATYPEQRDIQLVSGEAFFDVTPDANHHFTVLSDSILVKVLGTSFNIKAYPQQRNTQITVSSGRISISRNEVQMGQLTAGEQININKADYHTERITVTIPSKGAWMHERILFDNIPLQEALPMLENYYNVHFILQQQEPLLISGVLNTSLTIEQVIAALEELTSHTITFKKQSNNSYTVQ</sequence>